<dbReference type="CDD" id="cd00075">
    <property type="entry name" value="HATPase"/>
    <property type="match status" value="1"/>
</dbReference>
<feature type="transmembrane region" description="Helical" evidence="15">
    <location>
        <begin position="51"/>
        <end position="72"/>
    </location>
</feature>
<keyword evidence="10" id="KW-0067">ATP-binding</keyword>
<evidence type="ECO:0000256" key="14">
    <source>
        <dbReference type="SAM" id="Coils"/>
    </source>
</evidence>
<dbReference type="EMBL" id="JAHOEL010000035">
    <property type="protein sequence ID" value="MBV3392933.1"/>
    <property type="molecule type" value="Genomic_DNA"/>
</dbReference>
<feature type="domain" description="Histidine kinase" evidence="16">
    <location>
        <begin position="154"/>
        <end position="371"/>
    </location>
</feature>
<evidence type="ECO:0000313" key="19">
    <source>
        <dbReference type="EMBL" id="MBV3392933.1"/>
    </source>
</evidence>
<dbReference type="Pfam" id="PF00672">
    <property type="entry name" value="HAMP"/>
    <property type="match status" value="1"/>
</dbReference>
<dbReference type="CDD" id="cd00082">
    <property type="entry name" value="HisKA"/>
    <property type="match status" value="1"/>
</dbReference>
<evidence type="ECO:0000256" key="7">
    <source>
        <dbReference type="ARBA" id="ARBA00022692"/>
    </source>
</evidence>
<dbReference type="InterPro" id="IPR003594">
    <property type="entry name" value="HATPase_dom"/>
</dbReference>
<dbReference type="Pfam" id="PF00512">
    <property type="entry name" value="HisKA"/>
    <property type="match status" value="1"/>
</dbReference>
<name>A0AAW4MR65_9FIRM</name>
<keyword evidence="13 15" id="KW-0472">Membrane</keyword>
<evidence type="ECO:0000259" key="17">
    <source>
        <dbReference type="PROSITE" id="PS50885"/>
    </source>
</evidence>
<evidence type="ECO:0000259" key="16">
    <source>
        <dbReference type="PROSITE" id="PS50109"/>
    </source>
</evidence>
<sequence>MMQKLRKLFISSFKWRLLINITLSYLVAFLIYSILGIIFDRIIPIAVPNEMRYALCYAISFIVFVEIFFKLIDFTIEYIRKLRRSIQQVTSGNYGVQCEVEYDDELGSLAANINVLSKTLLAKEKESEKLKEKERAALDIERNAERQKNELITNVAHDLRTPLTTIVGYLELIKDDTALSKEDVHKYSGIAYEKSIRLQEMMDDLFEFTKLDNADIKLNKSMINLSGLIMQMTDEFYPSFKDCNITPIVDLPEENIYVQGDGQLLARVFDNLISNALKYGYHNTDLKIEVSGDEKYAIVKVINHGDTIASEDIPLLFNKFYRTDSSRNSKTGGTGLGLAITKNIVDLHHGDISVTSDDQITTFIVKFNRYFDQN</sequence>
<dbReference type="InterPro" id="IPR003660">
    <property type="entry name" value="HAMP_dom"/>
</dbReference>
<dbReference type="EC" id="2.7.13.3" evidence="3"/>
<evidence type="ECO:0000256" key="12">
    <source>
        <dbReference type="ARBA" id="ARBA00023012"/>
    </source>
</evidence>
<evidence type="ECO:0000256" key="13">
    <source>
        <dbReference type="ARBA" id="ARBA00023136"/>
    </source>
</evidence>
<proteinExistence type="predicted"/>
<keyword evidence="11 15" id="KW-1133">Transmembrane helix</keyword>
<feature type="domain" description="HAMP" evidence="17">
    <location>
        <begin position="79"/>
        <end position="125"/>
    </location>
</feature>
<reference evidence="18 21" key="1">
    <citation type="submission" date="2021-06" db="EMBL/GenBank/DDBJ databases">
        <title>Collection of gut derived symbiotic bacterial strains cultured from healthy donors.</title>
        <authorList>
            <person name="Lin H."/>
            <person name="Littmann E."/>
            <person name="Pamer E.G."/>
        </authorList>
    </citation>
    <scope>NUCLEOTIDE SEQUENCE</scope>
    <source>
        <strain evidence="19 21">MSK.21.70</strain>
        <strain evidence="18">MSK.21.82</strain>
    </source>
</reference>
<dbReference type="InterPro" id="IPR050398">
    <property type="entry name" value="HssS/ArlS-like"/>
</dbReference>
<dbReference type="GO" id="GO:0005886">
    <property type="term" value="C:plasma membrane"/>
    <property type="evidence" value="ECO:0007669"/>
    <property type="project" value="UniProtKB-SubCell"/>
</dbReference>
<comment type="caution">
    <text evidence="18">The sequence shown here is derived from an EMBL/GenBank/DDBJ whole genome shotgun (WGS) entry which is preliminary data.</text>
</comment>
<dbReference type="CDD" id="cd06225">
    <property type="entry name" value="HAMP"/>
    <property type="match status" value="1"/>
</dbReference>
<accession>A0AAW4MR65</accession>
<keyword evidence="12" id="KW-0902">Two-component regulatory system</keyword>
<dbReference type="AlphaFoldDB" id="A0AAW4MR65"/>
<evidence type="ECO:0000256" key="15">
    <source>
        <dbReference type="SAM" id="Phobius"/>
    </source>
</evidence>
<evidence type="ECO:0000313" key="21">
    <source>
        <dbReference type="Proteomes" id="UP001197492"/>
    </source>
</evidence>
<evidence type="ECO:0000256" key="2">
    <source>
        <dbReference type="ARBA" id="ARBA00004651"/>
    </source>
</evidence>
<evidence type="ECO:0000256" key="11">
    <source>
        <dbReference type="ARBA" id="ARBA00022989"/>
    </source>
</evidence>
<dbReference type="FunFam" id="3.30.565.10:FF:000013">
    <property type="entry name" value="Two-component sensor histidine kinase"/>
    <property type="match status" value="1"/>
</dbReference>
<evidence type="ECO:0000256" key="5">
    <source>
        <dbReference type="ARBA" id="ARBA00022553"/>
    </source>
</evidence>
<dbReference type="SMART" id="SM00388">
    <property type="entry name" value="HisKA"/>
    <property type="match status" value="1"/>
</dbReference>
<keyword evidence="5" id="KW-0597">Phosphoprotein</keyword>
<evidence type="ECO:0000256" key="3">
    <source>
        <dbReference type="ARBA" id="ARBA00012438"/>
    </source>
</evidence>
<evidence type="ECO:0000256" key="1">
    <source>
        <dbReference type="ARBA" id="ARBA00000085"/>
    </source>
</evidence>
<evidence type="ECO:0000256" key="6">
    <source>
        <dbReference type="ARBA" id="ARBA00022679"/>
    </source>
</evidence>
<keyword evidence="7 15" id="KW-0812">Transmembrane</keyword>
<comment type="catalytic activity">
    <reaction evidence="1">
        <text>ATP + protein L-histidine = ADP + protein N-phospho-L-histidine.</text>
        <dbReference type="EC" id="2.7.13.3"/>
    </reaction>
</comment>
<dbReference type="SMART" id="SM00304">
    <property type="entry name" value="HAMP"/>
    <property type="match status" value="1"/>
</dbReference>
<dbReference type="GO" id="GO:0000155">
    <property type="term" value="F:phosphorelay sensor kinase activity"/>
    <property type="evidence" value="ECO:0007669"/>
    <property type="project" value="InterPro"/>
</dbReference>
<dbReference type="Proteomes" id="UP001197492">
    <property type="component" value="Unassembled WGS sequence"/>
</dbReference>
<keyword evidence="14" id="KW-0175">Coiled coil</keyword>
<keyword evidence="4" id="KW-1003">Cell membrane</keyword>
<dbReference type="SMART" id="SM00387">
    <property type="entry name" value="HATPase_c"/>
    <property type="match status" value="1"/>
</dbReference>
<dbReference type="PANTHER" id="PTHR45528:SF1">
    <property type="entry name" value="SENSOR HISTIDINE KINASE CPXA"/>
    <property type="match status" value="1"/>
</dbReference>
<dbReference type="PANTHER" id="PTHR45528">
    <property type="entry name" value="SENSOR HISTIDINE KINASE CPXA"/>
    <property type="match status" value="1"/>
</dbReference>
<evidence type="ECO:0000256" key="10">
    <source>
        <dbReference type="ARBA" id="ARBA00022840"/>
    </source>
</evidence>
<dbReference type="InterPro" id="IPR005467">
    <property type="entry name" value="His_kinase_dom"/>
</dbReference>
<dbReference type="FunFam" id="1.10.287.130:FF:000008">
    <property type="entry name" value="Two-component sensor histidine kinase"/>
    <property type="match status" value="1"/>
</dbReference>
<feature type="transmembrane region" description="Helical" evidence="15">
    <location>
        <begin position="21"/>
        <end position="39"/>
    </location>
</feature>
<dbReference type="PROSITE" id="PS50109">
    <property type="entry name" value="HIS_KIN"/>
    <property type="match status" value="1"/>
</dbReference>
<evidence type="ECO:0000313" key="18">
    <source>
        <dbReference type="EMBL" id="MBV3382653.1"/>
    </source>
</evidence>
<keyword evidence="9 18" id="KW-0418">Kinase</keyword>
<evidence type="ECO:0000256" key="4">
    <source>
        <dbReference type="ARBA" id="ARBA00022475"/>
    </source>
</evidence>
<evidence type="ECO:0000313" key="20">
    <source>
        <dbReference type="Proteomes" id="UP001196408"/>
    </source>
</evidence>
<keyword evidence="21" id="KW-1185">Reference proteome</keyword>
<keyword evidence="8" id="KW-0547">Nucleotide-binding</keyword>
<dbReference type="RefSeq" id="WP_217747509.1">
    <property type="nucleotide sequence ID" value="NZ_JAHOEB010000036.1"/>
</dbReference>
<organism evidence="18 20">
    <name type="scientific">Catenibacterium mitsuokai</name>
    <dbReference type="NCBI Taxonomy" id="100886"/>
    <lineage>
        <taxon>Bacteria</taxon>
        <taxon>Bacillati</taxon>
        <taxon>Bacillota</taxon>
        <taxon>Erysipelotrichia</taxon>
        <taxon>Erysipelotrichales</taxon>
        <taxon>Coprobacillaceae</taxon>
        <taxon>Catenibacterium</taxon>
    </lineage>
</organism>
<dbReference type="EMBL" id="JAHOEF010000025">
    <property type="protein sequence ID" value="MBV3382653.1"/>
    <property type="molecule type" value="Genomic_DNA"/>
</dbReference>
<protein>
    <recommendedName>
        <fullName evidence="3">histidine kinase</fullName>
        <ecNumber evidence="3">2.7.13.3</ecNumber>
    </recommendedName>
</protein>
<feature type="coiled-coil region" evidence="14">
    <location>
        <begin position="113"/>
        <end position="150"/>
    </location>
</feature>
<keyword evidence="6" id="KW-0808">Transferase</keyword>
<comment type="subcellular location">
    <subcellularLocation>
        <location evidence="2">Cell membrane</location>
        <topology evidence="2">Multi-pass membrane protein</topology>
    </subcellularLocation>
</comment>
<dbReference type="InterPro" id="IPR003661">
    <property type="entry name" value="HisK_dim/P_dom"/>
</dbReference>
<dbReference type="GO" id="GO:0005524">
    <property type="term" value="F:ATP binding"/>
    <property type="evidence" value="ECO:0007669"/>
    <property type="project" value="UniProtKB-KW"/>
</dbReference>
<evidence type="ECO:0000256" key="8">
    <source>
        <dbReference type="ARBA" id="ARBA00022741"/>
    </source>
</evidence>
<evidence type="ECO:0000256" key="9">
    <source>
        <dbReference type="ARBA" id="ARBA00022777"/>
    </source>
</evidence>
<dbReference type="Pfam" id="PF02518">
    <property type="entry name" value="HATPase_c"/>
    <property type="match status" value="1"/>
</dbReference>
<gene>
    <name evidence="18" type="ORF">KSV97_05290</name>
    <name evidence="19" type="ORF">KSW06_06650</name>
</gene>
<dbReference type="PROSITE" id="PS50885">
    <property type="entry name" value="HAMP"/>
    <property type="match status" value="1"/>
</dbReference>
<dbReference type="Proteomes" id="UP001196408">
    <property type="component" value="Unassembled WGS sequence"/>
</dbReference>